<feature type="compositionally biased region" description="Low complexity" evidence="3">
    <location>
        <begin position="1009"/>
        <end position="1023"/>
    </location>
</feature>
<proteinExistence type="predicted"/>
<dbReference type="PANTHER" id="PTHR37813:SF1">
    <property type="entry name" value="FELS-2 PROPHAGE PROTEIN"/>
    <property type="match status" value="1"/>
</dbReference>
<dbReference type="Proteomes" id="UP000095544">
    <property type="component" value="Unassembled WGS sequence"/>
</dbReference>
<feature type="domain" description="Phage tail tape measure protein" evidence="4">
    <location>
        <begin position="83"/>
        <end position="282"/>
    </location>
</feature>
<keyword evidence="1" id="KW-1188">Viral release from host cell</keyword>
<feature type="region of interest" description="Disordered" evidence="3">
    <location>
        <begin position="1006"/>
        <end position="1025"/>
    </location>
</feature>
<evidence type="ECO:0000313" key="5">
    <source>
        <dbReference type="EMBL" id="CUP20835.1"/>
    </source>
</evidence>
<dbReference type="PANTHER" id="PTHR37813">
    <property type="entry name" value="FELS-2 PROPHAGE PROTEIN"/>
    <property type="match status" value="1"/>
</dbReference>
<organism evidence="5 6">
    <name type="scientific">Faecalicatena contorta</name>
    <dbReference type="NCBI Taxonomy" id="39482"/>
    <lineage>
        <taxon>Bacteria</taxon>
        <taxon>Bacillati</taxon>
        <taxon>Bacillota</taxon>
        <taxon>Clostridia</taxon>
        <taxon>Lachnospirales</taxon>
        <taxon>Lachnospiraceae</taxon>
        <taxon>Faecalicatena</taxon>
    </lineage>
</organism>
<evidence type="ECO:0000313" key="6">
    <source>
        <dbReference type="Proteomes" id="UP000095544"/>
    </source>
</evidence>
<dbReference type="Pfam" id="PF10145">
    <property type="entry name" value="PhageMin_Tail"/>
    <property type="match status" value="1"/>
</dbReference>
<dbReference type="STRING" id="39482.ERS852491_04556"/>
<evidence type="ECO:0000259" key="4">
    <source>
        <dbReference type="Pfam" id="PF10145"/>
    </source>
</evidence>
<gene>
    <name evidence="5" type="ORF">ERS852491_04556</name>
</gene>
<feature type="coiled-coil region" evidence="2">
    <location>
        <begin position="636"/>
        <end position="751"/>
    </location>
</feature>
<dbReference type="OrthoDB" id="2015953at2"/>
<dbReference type="NCBIfam" id="TIGR01760">
    <property type="entry name" value="tape_meas_TP901"/>
    <property type="match status" value="1"/>
</dbReference>
<accession>A0A174LG45</accession>
<name>A0A174LG45_9FIRM</name>
<dbReference type="EMBL" id="CYZU01000066">
    <property type="protein sequence ID" value="CUP20835.1"/>
    <property type="molecule type" value="Genomic_DNA"/>
</dbReference>
<evidence type="ECO:0000256" key="2">
    <source>
        <dbReference type="SAM" id="Coils"/>
    </source>
</evidence>
<evidence type="ECO:0000256" key="1">
    <source>
        <dbReference type="ARBA" id="ARBA00022612"/>
    </source>
</evidence>
<evidence type="ECO:0000256" key="3">
    <source>
        <dbReference type="SAM" id="MobiDB-lite"/>
    </source>
</evidence>
<dbReference type="InterPro" id="IPR010090">
    <property type="entry name" value="Phage_tape_meas"/>
</dbReference>
<sequence length="1312" mass="136331">MAKDGTIKINTELDSTKAQSAMAKFSGFSKSALKGVAVAAGAVGTAMGAVAGYAIKVGSDFEAGMSKVSAISGATGDNLDALSDKAKEMGAKTKFSATEAASAFEYMAMAGWKTEDMLNGIEGVMNLAAASGEDLARVSDIVTDAITAFGLSASDSAHFADVLAKAASSSNTNIGMMGATFKYAAPISGALKYSIEDTATAIGLMANAGIKGEQAGTSLRAMLTRLVDPPKEAAGALEALGISVTNADGTMKPLMETIKDLRSGFANLDDSQKASYASSIAGQEAMSGLLAIVGASDADFNSLVASINDADGAAQSMAETMQDNLQGSLTILGSSLEGFGIKVYEKMQGPLKAAADTGIECVERLSNAFDSGGLHGVVEKAGDIFNELANKIADTSDEADGIITPLKNMAKSVSSIGKTVGPLAIKAISSLAKNMDKLIPLAIAGYTAFKVLGTATKASTTAMKASAAVTAILTGESTAAAAATGLFTKAQLALTTAIKANPIGLAVTAIAALTAGTIAYIATAEDNIEKTYGLTDAEKENLTALQECTDSLKMQREAREESIASIDKEYSGYENLLGELQSITDANGNVKAGYEERAKVITGMLSEALGIEIELLDGQIQKYGEVVKAIEEVILKKEAEAVLSSMQEDMANAYKNTEDAINKYKDAASSAAKKDEQVKELTKAKKQAQEDYDKALKEGSETALGYGHALNQAEKKLKAAKDAQKDANEEVRDAKTKMEELSAEVDNYRALQEAVASGDSAKIQEALNTLVSSYRSYTSEALSASEETRNALYEQANGYVENLSLIQDGTIKVADEIYGQMADAAAKTIDNFNQLPGGIAKGIQDIGPEAGAAMLSALAQADLDGKLNDEGKASLQALVQAYDTLPSEMQSKFESAVEGAMEGLEGFDKIQDKAEEEGTSFLEALRAVLEINSPSKKVREIFKGVWEGASEGLDIGKEDLNAKGTSVASSFLDTLRSSGLFEGAREIGSNIMSFFGIGVSGQQENSRLAGKSNADAANAGAGSVDPSPTGGLFGSLFGGGIGGMFGFLLGQGKGLSDNANSGAGSVNPSPTGGKFGSLFASGVGSKSGEANSKGRELADNAKSGAGTADGYTPGSDFGAGFVQGIGAWLGRAASAAAELAISAYNALKHALDERSPSRKTKKSGKNFDLGLGIGIEKNKDYAISAASDLAKSTLDALDMDSATLKLKLGDIDIPEAMERINATMDVRQSMAANRVISIAEAKERSYVDGLANVLNKPLEIDYKRLGYEMSKRPIYISAEFDKREVIKLMALPMAQEQQKNSNLKTMLNGVRP</sequence>
<reference evidence="5 6" key="1">
    <citation type="submission" date="2015-09" db="EMBL/GenBank/DDBJ databases">
        <authorList>
            <consortium name="Pathogen Informatics"/>
        </authorList>
    </citation>
    <scope>NUCLEOTIDE SEQUENCE [LARGE SCALE GENOMIC DNA]</scope>
    <source>
        <strain evidence="5 6">2789STDY5834876</strain>
    </source>
</reference>
<keyword evidence="2" id="KW-0175">Coiled coil</keyword>
<dbReference type="RefSeq" id="WP_055155051.1">
    <property type="nucleotide sequence ID" value="NZ_CYZU01000066.1"/>
</dbReference>
<protein>
    <submittedName>
        <fullName evidence="5">Phage-related minor tail protein</fullName>
    </submittedName>
</protein>